<keyword evidence="3" id="KW-1185">Reference proteome</keyword>
<evidence type="ECO:0000313" key="3">
    <source>
        <dbReference type="Proteomes" id="UP000247409"/>
    </source>
</evidence>
<evidence type="ECO:0000313" key="2">
    <source>
        <dbReference type="EMBL" id="PXF44319.1"/>
    </source>
</evidence>
<keyword evidence="1" id="KW-0732">Signal</keyword>
<organism evidence="2 3">
    <name type="scientific">Gracilariopsis chorda</name>
    <dbReference type="NCBI Taxonomy" id="448386"/>
    <lineage>
        <taxon>Eukaryota</taxon>
        <taxon>Rhodophyta</taxon>
        <taxon>Florideophyceae</taxon>
        <taxon>Rhodymeniophycidae</taxon>
        <taxon>Gracilariales</taxon>
        <taxon>Gracilariaceae</taxon>
        <taxon>Gracilariopsis</taxon>
    </lineage>
</organism>
<dbReference type="EMBL" id="NBIV01000095">
    <property type="protein sequence ID" value="PXF44319.1"/>
    <property type="molecule type" value="Genomic_DNA"/>
</dbReference>
<dbReference type="Proteomes" id="UP000247409">
    <property type="component" value="Unassembled WGS sequence"/>
</dbReference>
<proteinExistence type="predicted"/>
<feature type="signal peptide" evidence="1">
    <location>
        <begin position="1"/>
        <end position="25"/>
    </location>
</feature>
<name>A0A2V3IQG7_9FLOR</name>
<accession>A0A2V3IQG7</accession>
<protein>
    <submittedName>
        <fullName evidence="2">Uncharacterized protein</fullName>
    </submittedName>
</protein>
<evidence type="ECO:0000256" key="1">
    <source>
        <dbReference type="SAM" id="SignalP"/>
    </source>
</evidence>
<feature type="chain" id="PRO_5016048949" evidence="1">
    <location>
        <begin position="26"/>
        <end position="179"/>
    </location>
</feature>
<sequence length="179" mass="19781">MNRRNNLIILFLALALVSFVVPANAFGSALYGSNSFRRVIYASNVSVIFCNSDDGCVTDDGWQVSCPAQQPVMKQMVKVLKVFAVSDYYIVAQTMTLPQAALGFAISPDDSPVQSLSPNAMAPEDIDDIPRSKVRGNRFLASLPRCTRIPPGVFRDGRWFPFGVPFGMCCKHCSFFKNR</sequence>
<reference evidence="2 3" key="1">
    <citation type="journal article" date="2018" name="Mol. Biol. Evol.">
        <title>Analysis of the draft genome of the red seaweed Gracilariopsis chorda provides insights into genome size evolution in Rhodophyta.</title>
        <authorList>
            <person name="Lee J."/>
            <person name="Yang E.C."/>
            <person name="Graf L."/>
            <person name="Yang J.H."/>
            <person name="Qiu H."/>
            <person name="Zel Zion U."/>
            <person name="Chan C.X."/>
            <person name="Stephens T.G."/>
            <person name="Weber A.P.M."/>
            <person name="Boo G.H."/>
            <person name="Boo S.M."/>
            <person name="Kim K.M."/>
            <person name="Shin Y."/>
            <person name="Jung M."/>
            <person name="Lee S.J."/>
            <person name="Yim H.S."/>
            <person name="Lee J.H."/>
            <person name="Bhattacharya D."/>
            <person name="Yoon H.S."/>
        </authorList>
    </citation>
    <scope>NUCLEOTIDE SEQUENCE [LARGE SCALE GENOMIC DNA]</scope>
    <source>
        <strain evidence="2 3">SKKU-2015</strain>
        <tissue evidence="2">Whole body</tissue>
    </source>
</reference>
<dbReference type="AlphaFoldDB" id="A0A2V3IQG7"/>
<comment type="caution">
    <text evidence="2">The sequence shown here is derived from an EMBL/GenBank/DDBJ whole genome shotgun (WGS) entry which is preliminary data.</text>
</comment>
<gene>
    <name evidence="2" type="ORF">BWQ96_05946</name>
</gene>